<feature type="compositionally biased region" description="Basic residues" evidence="1">
    <location>
        <begin position="125"/>
        <end position="138"/>
    </location>
</feature>
<dbReference type="SUPFAM" id="SSF56059">
    <property type="entry name" value="Glutathione synthetase ATP-binding domain-like"/>
    <property type="match status" value="1"/>
</dbReference>
<accession>A0AAD1U5I6</accession>
<dbReference type="Pfam" id="PF03133">
    <property type="entry name" value="TTL"/>
    <property type="match status" value="1"/>
</dbReference>
<evidence type="ECO:0000256" key="1">
    <source>
        <dbReference type="SAM" id="MobiDB-lite"/>
    </source>
</evidence>
<gene>
    <name evidence="2" type="ORF">ECRASSUSDP1_LOCUS3620</name>
</gene>
<proteinExistence type="predicted"/>
<sequence>MNTIGMSKNPDLTLKHNENSPKAEQLELQRCTSEKKIKDHLRLDWASKEGKIKKSELLNLSKNCIVKKRDQLLTEEEKLKLSGIKDLKARKLKGRIHANKNIRRKTTLKPKKEPSRLADYDPQKKEKKPRVPKTKRQRARVERRNTITTKPLPKQECTYDPCTIMIYKQDYTHLDDCLINQVLRDYNSFVKLTFKNKSGYDLGNIKHYAKRFGIAINQKMIQEEDGFKDKAICAPIKEKLLNYIWKTMNDENNMRTFHQKIKKGYSKLYKFFVGKGNNCEAIKSIMNKRPWWNHHTKNDLLELNFLWTQWKVNSELDKLPSKIPKPIKAEIIEDSGEEVEEPDSSKIMLSSKYCQKFDPEQNLPHGSQKVYNRIECNFNLTNKKSLFMNMKQYYESIGEEPFALLPFTFHIKGGSIDPEFSNFAKYFYEQKEIAEKEKKTQNVWIIKPGENSNRGGGISVSNDFYEIKSLLDNFAMNSKRTCIIQKYIEKPLLINKRKFDIRIFTLLTCYNQGYMKAYFYKEGYLRTSCKEFNLDDLDDNMIHLTNDAVQKHAEEYGKYELANKLSYEDFQKYLDTHHKDKSICFYRDLLPQIRGIITDSFRAVHGKVDPYMRENTFEILGYDFMIDEDFRPYLIEVNTNPCLDRCCPLLSRLIPSMLENSFLLGVDPLFIPQSGFLEGRSMTNELCKENKYELIFDSRIDG</sequence>
<dbReference type="InterPro" id="IPR004344">
    <property type="entry name" value="TTL/TTLL_fam"/>
</dbReference>
<reference evidence="2" key="1">
    <citation type="submission" date="2023-07" db="EMBL/GenBank/DDBJ databases">
        <authorList>
            <consortium name="AG Swart"/>
            <person name="Singh M."/>
            <person name="Singh A."/>
            <person name="Seah K."/>
            <person name="Emmerich C."/>
        </authorList>
    </citation>
    <scope>NUCLEOTIDE SEQUENCE</scope>
    <source>
        <strain evidence="2">DP1</strain>
    </source>
</reference>
<keyword evidence="3" id="KW-1185">Reference proteome</keyword>
<dbReference type="AlphaFoldDB" id="A0AAD1U5I6"/>
<protein>
    <submittedName>
        <fullName evidence="2">Uncharacterized protein</fullName>
    </submittedName>
</protein>
<evidence type="ECO:0000313" key="2">
    <source>
        <dbReference type="EMBL" id="CAI2362298.1"/>
    </source>
</evidence>
<feature type="region of interest" description="Disordered" evidence="1">
    <location>
        <begin position="1"/>
        <end position="22"/>
    </location>
</feature>
<dbReference type="EMBL" id="CAMPGE010003458">
    <property type="protein sequence ID" value="CAI2362298.1"/>
    <property type="molecule type" value="Genomic_DNA"/>
</dbReference>
<dbReference type="PROSITE" id="PS51221">
    <property type="entry name" value="TTL"/>
    <property type="match status" value="1"/>
</dbReference>
<dbReference type="Proteomes" id="UP001295684">
    <property type="component" value="Unassembled WGS sequence"/>
</dbReference>
<dbReference type="PANTHER" id="PTHR46069:SF1">
    <property type="entry name" value="CHROMOSOME UNDETERMINED SCAFFOLD_125, WHOLE GENOME SHOTGUN SEQUENCE"/>
    <property type="match status" value="1"/>
</dbReference>
<evidence type="ECO:0000313" key="3">
    <source>
        <dbReference type="Proteomes" id="UP001295684"/>
    </source>
</evidence>
<feature type="compositionally biased region" description="Basic residues" evidence="1">
    <location>
        <begin position="99"/>
        <end position="109"/>
    </location>
</feature>
<feature type="compositionally biased region" description="Basic and acidic residues" evidence="1">
    <location>
        <begin position="13"/>
        <end position="22"/>
    </location>
</feature>
<name>A0AAD1U5I6_EUPCR</name>
<feature type="compositionally biased region" description="Basic and acidic residues" evidence="1">
    <location>
        <begin position="110"/>
        <end position="124"/>
    </location>
</feature>
<feature type="region of interest" description="Disordered" evidence="1">
    <location>
        <begin position="99"/>
        <end position="143"/>
    </location>
</feature>
<comment type="caution">
    <text evidence="2">The sequence shown here is derived from an EMBL/GenBank/DDBJ whole genome shotgun (WGS) entry which is preliminary data.</text>
</comment>
<dbReference type="Gene3D" id="3.30.470.20">
    <property type="entry name" value="ATP-grasp fold, B domain"/>
    <property type="match status" value="1"/>
</dbReference>
<dbReference type="PANTHER" id="PTHR46069">
    <property type="entry name" value="TUBULIN TYROSINE LIGASE"/>
    <property type="match status" value="1"/>
</dbReference>
<organism evidence="2 3">
    <name type="scientific">Euplotes crassus</name>
    <dbReference type="NCBI Taxonomy" id="5936"/>
    <lineage>
        <taxon>Eukaryota</taxon>
        <taxon>Sar</taxon>
        <taxon>Alveolata</taxon>
        <taxon>Ciliophora</taxon>
        <taxon>Intramacronucleata</taxon>
        <taxon>Spirotrichea</taxon>
        <taxon>Hypotrichia</taxon>
        <taxon>Euplotida</taxon>
        <taxon>Euplotidae</taxon>
        <taxon>Moneuplotes</taxon>
    </lineage>
</organism>